<protein>
    <recommendedName>
        <fullName evidence="3">Virion structural protein</fullName>
    </recommendedName>
</protein>
<dbReference type="RefSeq" id="WP_149357399.1">
    <property type="nucleotide sequence ID" value="NZ_BKBW01000037.1"/>
</dbReference>
<name>A0A5A7MKI7_COMTE</name>
<dbReference type="Proteomes" id="UP000323105">
    <property type="component" value="Unassembled WGS sequence"/>
</dbReference>
<evidence type="ECO:0000313" key="1">
    <source>
        <dbReference type="EMBL" id="GEQ78182.1"/>
    </source>
</evidence>
<accession>A0A5A7MKI7</accession>
<sequence>MPHKIGFVTNSGGKLAHQNMLQVVKEFAEANGWTVMRYIDNAVSHELILRAPGLSGTEQIYVGMRTYDNANADYYNLTAAGFTGYVAGNTFAAQPGAMFSGVPAHNLRIDYWLTLNGQRLVLAMKVGTPVYESMYLGKILPYGRPSQYPYPVVVGGMLSGEPATRFSDSSHTCWVKGGSGRYSGSGTFNNMRLRFNDGVWKTPEAYPYSNLNFGSTSYATRDVNGFYPLTPIVINTSQEGLLGELDGVFHISGFNNAVENTVPINGLQHVVMQDVWRTGFNDYYAIRMEA</sequence>
<organism evidence="1 2">
    <name type="scientific">Comamonas testosteroni</name>
    <name type="common">Pseudomonas testosteroni</name>
    <dbReference type="NCBI Taxonomy" id="285"/>
    <lineage>
        <taxon>Bacteria</taxon>
        <taxon>Pseudomonadati</taxon>
        <taxon>Pseudomonadota</taxon>
        <taxon>Betaproteobacteria</taxon>
        <taxon>Burkholderiales</taxon>
        <taxon>Comamonadaceae</taxon>
        <taxon>Comamonas</taxon>
    </lineage>
</organism>
<comment type="caution">
    <text evidence="1">The sequence shown here is derived from an EMBL/GenBank/DDBJ whole genome shotgun (WGS) entry which is preliminary data.</text>
</comment>
<evidence type="ECO:0000313" key="2">
    <source>
        <dbReference type="Proteomes" id="UP000323105"/>
    </source>
</evidence>
<proteinExistence type="predicted"/>
<dbReference type="AlphaFoldDB" id="A0A5A7MKI7"/>
<gene>
    <name evidence="1" type="ORF">CTTA_5187</name>
</gene>
<dbReference type="EMBL" id="BKBW01000037">
    <property type="protein sequence ID" value="GEQ78182.1"/>
    <property type="molecule type" value="Genomic_DNA"/>
</dbReference>
<reference evidence="1 2" key="1">
    <citation type="journal article" date="2019" name="Microbiol. Resour. Announc.">
        <title>Draft Genome Sequence of Comamonas testosteroni TA441, a Bacterium That Has a Cryptic Phenol Degradation Gene Cluster.</title>
        <authorList>
            <person name="Arai H."/>
            <person name="Ishii M."/>
        </authorList>
    </citation>
    <scope>NUCLEOTIDE SEQUENCE [LARGE SCALE GENOMIC DNA]</scope>
    <source>
        <strain evidence="1 2">TA441</strain>
    </source>
</reference>
<evidence type="ECO:0008006" key="3">
    <source>
        <dbReference type="Google" id="ProtNLM"/>
    </source>
</evidence>